<feature type="domain" description="BZIP" evidence="8">
    <location>
        <begin position="364"/>
        <end position="423"/>
    </location>
</feature>
<evidence type="ECO:0000313" key="9">
    <source>
        <dbReference type="EMBL" id="KAG0269494.1"/>
    </source>
</evidence>
<evidence type="ECO:0000313" key="10">
    <source>
        <dbReference type="Proteomes" id="UP000807716"/>
    </source>
</evidence>
<evidence type="ECO:0000256" key="7">
    <source>
        <dbReference type="SAM" id="MobiDB-lite"/>
    </source>
</evidence>
<name>A0A9P6QI66_9FUNG</name>
<feature type="compositionally biased region" description="Polar residues" evidence="7">
    <location>
        <begin position="84"/>
        <end position="96"/>
    </location>
</feature>
<dbReference type="PANTHER" id="PTHR46164:SF3">
    <property type="entry name" value="ATF6, ISOFORM C"/>
    <property type="match status" value="1"/>
</dbReference>
<dbReference type="Proteomes" id="UP000807716">
    <property type="component" value="Unassembled WGS sequence"/>
</dbReference>
<gene>
    <name evidence="9" type="ORF">DFQ27_003181</name>
</gene>
<evidence type="ECO:0000259" key="8">
    <source>
        <dbReference type="PROSITE" id="PS50217"/>
    </source>
</evidence>
<dbReference type="InterPro" id="IPR004827">
    <property type="entry name" value="bZIP"/>
</dbReference>
<reference evidence="9" key="1">
    <citation type="journal article" date="2020" name="Fungal Divers.">
        <title>Resolving the Mortierellaceae phylogeny through synthesis of multi-gene phylogenetics and phylogenomics.</title>
        <authorList>
            <person name="Vandepol N."/>
            <person name="Liber J."/>
            <person name="Desiro A."/>
            <person name="Na H."/>
            <person name="Kennedy M."/>
            <person name="Barry K."/>
            <person name="Grigoriev I.V."/>
            <person name="Miller A.N."/>
            <person name="O'Donnell K."/>
            <person name="Stajich J.E."/>
            <person name="Bonito G."/>
        </authorList>
    </citation>
    <scope>NUCLEOTIDE SEQUENCE</scope>
    <source>
        <strain evidence="9">BC1065</strain>
    </source>
</reference>
<dbReference type="InterPro" id="IPR051882">
    <property type="entry name" value="ATF_bZIP_TF"/>
</dbReference>
<feature type="coiled-coil region" evidence="6">
    <location>
        <begin position="389"/>
        <end position="437"/>
    </location>
</feature>
<feature type="region of interest" description="Disordered" evidence="7">
    <location>
        <begin position="77"/>
        <end position="111"/>
    </location>
</feature>
<feature type="region of interest" description="Disordered" evidence="7">
    <location>
        <begin position="1"/>
        <end position="23"/>
    </location>
</feature>
<dbReference type="PROSITE" id="PS50217">
    <property type="entry name" value="BZIP"/>
    <property type="match status" value="1"/>
</dbReference>
<dbReference type="CDD" id="cd14686">
    <property type="entry name" value="bZIP"/>
    <property type="match status" value="1"/>
</dbReference>
<dbReference type="AlphaFoldDB" id="A0A9P6QI66"/>
<dbReference type="GO" id="GO:0030968">
    <property type="term" value="P:endoplasmic reticulum unfolded protein response"/>
    <property type="evidence" value="ECO:0007669"/>
    <property type="project" value="TreeGrafter"/>
</dbReference>
<organism evidence="9 10">
    <name type="scientific">Actinomortierella ambigua</name>
    <dbReference type="NCBI Taxonomy" id="1343610"/>
    <lineage>
        <taxon>Eukaryota</taxon>
        <taxon>Fungi</taxon>
        <taxon>Fungi incertae sedis</taxon>
        <taxon>Mucoromycota</taxon>
        <taxon>Mortierellomycotina</taxon>
        <taxon>Mortierellomycetes</taxon>
        <taxon>Mortierellales</taxon>
        <taxon>Mortierellaceae</taxon>
        <taxon>Actinomortierella</taxon>
    </lineage>
</organism>
<comment type="caution">
    <text evidence="9">The sequence shown here is derived from an EMBL/GenBank/DDBJ whole genome shotgun (WGS) entry which is preliminary data.</text>
</comment>
<proteinExistence type="predicted"/>
<feature type="compositionally biased region" description="Low complexity" evidence="7">
    <location>
        <begin position="234"/>
        <end position="263"/>
    </location>
</feature>
<dbReference type="OrthoDB" id="674948at2759"/>
<feature type="region of interest" description="Disordered" evidence="7">
    <location>
        <begin position="196"/>
        <end position="341"/>
    </location>
</feature>
<feature type="compositionally biased region" description="Low complexity" evidence="7">
    <location>
        <begin position="8"/>
        <end position="23"/>
    </location>
</feature>
<keyword evidence="3" id="KW-0238">DNA-binding</keyword>
<evidence type="ECO:0000256" key="5">
    <source>
        <dbReference type="ARBA" id="ARBA00023242"/>
    </source>
</evidence>
<sequence>MSSPSPDSAIVSAAATSPASTTVAEEEESILSFLTTDFLESQTTSLPFDGPHAFFDNLTTSATDADQILKYEYEDLLHPPSPPTSNGTFSDTSGSPLQAMIDSCDEGSTSDVPMETTNALEYWQYVYADLARQQQDQQKLATSPQPGAWPLLSLATPSDPSLIAIQPKLPLLRPALAPNGVPASILPSLPKTAAPLAVQPNPSPPSPNASVKSARVASDKPEKKATKRAKKNNGHSTPSTAGSSPASSNVASSATSPLLTPKTAPGPAPLAPAPVALKPLLPLAPAPPSPPMTAQDAAASASGGNHRPLAPISPALQPAGAPSVRRPSIVPALTPSPARSSTVVVKSAMVTEEKPQSEAALTAQAKRQERLIKNRAAALLSRKRKREHISLLESHTDQLKTENQELKEKVSELEDNVKTLTSERDAARREVDRLTRQVTILTGHRLDTKMEIDLERNTRLSDSERVLNSKATGMVFM</sequence>
<dbReference type="GO" id="GO:0000981">
    <property type="term" value="F:DNA-binding transcription factor activity, RNA polymerase II-specific"/>
    <property type="evidence" value="ECO:0007669"/>
    <property type="project" value="TreeGrafter"/>
</dbReference>
<keyword evidence="2" id="KW-0805">Transcription regulation</keyword>
<keyword evidence="6" id="KW-0175">Coiled coil</keyword>
<dbReference type="EMBL" id="JAAAJB010000023">
    <property type="protein sequence ID" value="KAG0269494.1"/>
    <property type="molecule type" value="Genomic_DNA"/>
</dbReference>
<keyword evidence="4" id="KW-0804">Transcription</keyword>
<feature type="non-terminal residue" evidence="9">
    <location>
        <position position="477"/>
    </location>
</feature>
<evidence type="ECO:0000256" key="6">
    <source>
        <dbReference type="SAM" id="Coils"/>
    </source>
</evidence>
<dbReference type="Pfam" id="PF00170">
    <property type="entry name" value="bZIP_1"/>
    <property type="match status" value="1"/>
</dbReference>
<evidence type="ECO:0000256" key="1">
    <source>
        <dbReference type="ARBA" id="ARBA00004167"/>
    </source>
</evidence>
<evidence type="ECO:0000256" key="4">
    <source>
        <dbReference type="ARBA" id="ARBA00023163"/>
    </source>
</evidence>
<dbReference type="GO" id="GO:0016020">
    <property type="term" value="C:membrane"/>
    <property type="evidence" value="ECO:0007669"/>
    <property type="project" value="UniProtKB-SubCell"/>
</dbReference>
<comment type="subcellular location">
    <subcellularLocation>
        <location evidence="1">Membrane</location>
        <topology evidence="1">Single-pass membrane protein</topology>
    </subcellularLocation>
</comment>
<dbReference type="InterPro" id="IPR046347">
    <property type="entry name" value="bZIP_sf"/>
</dbReference>
<dbReference type="GO" id="GO:0005634">
    <property type="term" value="C:nucleus"/>
    <property type="evidence" value="ECO:0007669"/>
    <property type="project" value="TreeGrafter"/>
</dbReference>
<dbReference type="PANTHER" id="PTHR46164">
    <property type="entry name" value="ATF6, ISOFORM C"/>
    <property type="match status" value="1"/>
</dbReference>
<dbReference type="Gene3D" id="1.20.5.170">
    <property type="match status" value="1"/>
</dbReference>
<dbReference type="SMART" id="SM00338">
    <property type="entry name" value="BRLZ"/>
    <property type="match status" value="1"/>
</dbReference>
<evidence type="ECO:0000256" key="2">
    <source>
        <dbReference type="ARBA" id="ARBA00023015"/>
    </source>
</evidence>
<feature type="compositionally biased region" description="Pro residues" evidence="7">
    <location>
        <begin position="282"/>
        <end position="291"/>
    </location>
</feature>
<dbReference type="SUPFAM" id="SSF57959">
    <property type="entry name" value="Leucine zipper domain"/>
    <property type="match status" value="1"/>
</dbReference>
<protein>
    <recommendedName>
        <fullName evidence="8">BZIP domain-containing protein</fullName>
    </recommendedName>
</protein>
<accession>A0A9P6QI66</accession>
<keyword evidence="5" id="KW-0539">Nucleus</keyword>
<evidence type="ECO:0000256" key="3">
    <source>
        <dbReference type="ARBA" id="ARBA00023125"/>
    </source>
</evidence>
<keyword evidence="10" id="KW-1185">Reference proteome</keyword>
<dbReference type="GO" id="GO:0000978">
    <property type="term" value="F:RNA polymerase II cis-regulatory region sequence-specific DNA binding"/>
    <property type="evidence" value="ECO:0007669"/>
    <property type="project" value="TreeGrafter"/>
</dbReference>